<dbReference type="Proteomes" id="UP000000226">
    <property type="component" value="Chromosome 11"/>
</dbReference>
<keyword evidence="1" id="KW-0732">Signal</keyword>
<keyword evidence="3" id="KW-1185">Reference proteome</keyword>
<protein>
    <recommendedName>
        <fullName evidence="4">Thionin-like protein</fullName>
    </recommendedName>
</protein>
<reference evidence="3" key="1">
    <citation type="journal article" date="2014" name="Nat. Genet.">
        <title>A reference genome for common bean and genome-wide analysis of dual domestications.</title>
        <authorList>
            <person name="Schmutz J."/>
            <person name="McClean P.E."/>
            <person name="Mamidi S."/>
            <person name="Wu G.A."/>
            <person name="Cannon S.B."/>
            <person name="Grimwood J."/>
            <person name="Jenkins J."/>
            <person name="Shu S."/>
            <person name="Song Q."/>
            <person name="Chavarro C."/>
            <person name="Torres-Torres M."/>
            <person name="Geffroy V."/>
            <person name="Moghaddam S.M."/>
            <person name="Gao D."/>
            <person name="Abernathy B."/>
            <person name="Barry K."/>
            <person name="Blair M."/>
            <person name="Brick M.A."/>
            <person name="Chovatia M."/>
            <person name="Gepts P."/>
            <person name="Goodstein D.M."/>
            <person name="Gonzales M."/>
            <person name="Hellsten U."/>
            <person name="Hyten D.L."/>
            <person name="Jia G."/>
            <person name="Kelly J.D."/>
            <person name="Kudrna D."/>
            <person name="Lee R."/>
            <person name="Richard M.M."/>
            <person name="Miklas P.N."/>
            <person name="Osorno J.M."/>
            <person name="Rodrigues J."/>
            <person name="Thareau V."/>
            <person name="Urrea C.A."/>
            <person name="Wang M."/>
            <person name="Yu Y."/>
            <person name="Zhang M."/>
            <person name="Wing R.A."/>
            <person name="Cregan P.B."/>
            <person name="Rokhsar D.S."/>
            <person name="Jackson S.A."/>
        </authorList>
    </citation>
    <scope>NUCLEOTIDE SEQUENCE [LARGE SCALE GENOMIC DNA]</scope>
    <source>
        <strain evidence="3">cv. G19833</strain>
    </source>
</reference>
<evidence type="ECO:0000256" key="1">
    <source>
        <dbReference type="SAM" id="SignalP"/>
    </source>
</evidence>
<evidence type="ECO:0000313" key="3">
    <source>
        <dbReference type="Proteomes" id="UP000000226"/>
    </source>
</evidence>
<proteinExistence type="predicted"/>
<evidence type="ECO:0008006" key="4">
    <source>
        <dbReference type="Google" id="ProtNLM"/>
    </source>
</evidence>
<sequence>MGKNTMKTNRVAVLMMILLGFVQILQIEALTLPCPVLCAVECLPSQEPYPLCLATCISKCQMSTGASNCARSCGVNKSITIHIDAVGNITNVVDSCLDKCLKLQ</sequence>
<feature type="signal peptide" evidence="1">
    <location>
        <begin position="1"/>
        <end position="29"/>
    </location>
</feature>
<name>V7AFI5_PHAVU</name>
<dbReference type="Gramene" id="ESW04294">
    <property type="protein sequence ID" value="ESW04294"/>
    <property type="gene ID" value="PHAVU_011G083200g"/>
</dbReference>
<gene>
    <name evidence="2" type="ORF">PHAVU_011G083200g</name>
</gene>
<dbReference type="EMBL" id="CM002298">
    <property type="protein sequence ID" value="ESW04294.1"/>
    <property type="molecule type" value="Genomic_DNA"/>
</dbReference>
<organism evidence="2 3">
    <name type="scientific">Phaseolus vulgaris</name>
    <name type="common">Kidney bean</name>
    <name type="synonym">French bean</name>
    <dbReference type="NCBI Taxonomy" id="3885"/>
    <lineage>
        <taxon>Eukaryota</taxon>
        <taxon>Viridiplantae</taxon>
        <taxon>Streptophyta</taxon>
        <taxon>Embryophyta</taxon>
        <taxon>Tracheophyta</taxon>
        <taxon>Spermatophyta</taxon>
        <taxon>Magnoliopsida</taxon>
        <taxon>eudicotyledons</taxon>
        <taxon>Gunneridae</taxon>
        <taxon>Pentapetalae</taxon>
        <taxon>rosids</taxon>
        <taxon>fabids</taxon>
        <taxon>Fabales</taxon>
        <taxon>Fabaceae</taxon>
        <taxon>Papilionoideae</taxon>
        <taxon>50 kb inversion clade</taxon>
        <taxon>NPAAA clade</taxon>
        <taxon>indigoferoid/millettioid clade</taxon>
        <taxon>Phaseoleae</taxon>
        <taxon>Phaseolus</taxon>
    </lineage>
</organism>
<evidence type="ECO:0000313" key="2">
    <source>
        <dbReference type="EMBL" id="ESW04294.1"/>
    </source>
</evidence>
<dbReference type="InterPro" id="IPR037242">
    <property type="entry name" value="Vanabin-2_sf"/>
</dbReference>
<feature type="chain" id="PRO_5004755473" description="Thionin-like protein" evidence="1">
    <location>
        <begin position="30"/>
        <end position="104"/>
    </location>
</feature>
<dbReference type="OrthoDB" id="10355216at2759"/>
<dbReference type="AlphaFoldDB" id="V7AFI5"/>
<dbReference type="SUPFAM" id="SSF144129">
    <property type="entry name" value="Vanabin-like"/>
    <property type="match status" value="1"/>
</dbReference>
<accession>V7AFI5</accession>